<evidence type="ECO:0000256" key="2">
    <source>
        <dbReference type="ARBA" id="ARBA00007441"/>
    </source>
</evidence>
<dbReference type="Gene3D" id="3.40.640.10">
    <property type="entry name" value="Type I PLP-dependent aspartate aminotransferase-like (Major domain)"/>
    <property type="match status" value="1"/>
</dbReference>
<dbReference type="InterPro" id="IPR004838">
    <property type="entry name" value="NHTrfase_class1_PyrdxlP-BS"/>
</dbReference>
<dbReference type="EC" id="2.6.1.-" evidence="6"/>
<dbReference type="Proteomes" id="UP000014393">
    <property type="component" value="Unassembled WGS sequence"/>
</dbReference>
<sequence>MRYQLRHYPRLATPPLCLKPWCSASSGRQVDVGVSRPQGRHTRNSIVDNTPAVHFRPLPWRKVTTVPGTVFNGRVSTTPSPHTPRRVSARLQALAPSATLAVDARQRELRAAGHPIISFGAGEPDFPTPDHIVAAAAAATGDIRNHKYSDPNGLPELREAICAKVAFDAGVRMSPSCVVVTNGAKQANFEAWAALIDPGDNVLLPSPYWVTYPEVIKLFGGTVTEVYAPPTQGFKVNVEQLEAARTDKTKALLLCSPTNPTGAVYTAAEVRAIGAWALEHGIWLVVDEIYEHLTYDGVRTAYPLAEVPELAAQTLVIGGVSKSFAMTGWRVGWLYGPADVMAAVKRVHSHLTGNVNNVAQRATIAALTGPRDRIEEMREGFARRRGRIVSELAGIDGVKVAPPDGAFYVFADVAGLLGGTGPRRATSSLELADQLLGDINVAAVPGEAFGVGGFLRFSYALSDAELAEGMARLHDYFA</sequence>
<comment type="caution">
    <text evidence="8">The sequence shown here is derived from an EMBL/GenBank/DDBJ whole genome shotgun (WGS) entry which is preliminary data.</text>
</comment>
<feature type="domain" description="Aminotransferase class I/classII large" evidence="7">
    <location>
        <begin position="116"/>
        <end position="473"/>
    </location>
</feature>
<dbReference type="eggNOG" id="COG0436">
    <property type="taxonomic scope" value="Bacteria"/>
</dbReference>
<dbReference type="OrthoDB" id="9763453at2"/>
<reference evidence="8 9" key="1">
    <citation type="submission" date="2013-05" db="EMBL/GenBank/DDBJ databases">
        <title>The Genome Sequence of Actinobaculum schaalii FB123-CNA2.</title>
        <authorList>
            <consortium name="The Broad Institute Genomics Platform"/>
            <person name="Earl A."/>
            <person name="Ward D."/>
            <person name="Feldgarden M."/>
            <person name="Gevers D."/>
            <person name="Saerens B."/>
            <person name="Vaneechoutte M."/>
            <person name="Walker B."/>
            <person name="Young S."/>
            <person name="Zeng Q."/>
            <person name="Gargeya S."/>
            <person name="Fitzgerald M."/>
            <person name="Haas B."/>
            <person name="Abouelleil A."/>
            <person name="Allen A.W."/>
            <person name="Alvarado L."/>
            <person name="Arachchi H.M."/>
            <person name="Berlin A.M."/>
            <person name="Chapman S.B."/>
            <person name="Gainer-Dewar J."/>
            <person name="Goldberg J."/>
            <person name="Griggs A."/>
            <person name="Gujja S."/>
            <person name="Hansen M."/>
            <person name="Howarth C."/>
            <person name="Imamovic A."/>
            <person name="Ireland A."/>
            <person name="Larimer J."/>
            <person name="McCowan C."/>
            <person name="Murphy C."/>
            <person name="Pearson M."/>
            <person name="Poon T.W."/>
            <person name="Priest M."/>
            <person name="Roberts A."/>
            <person name="Saif S."/>
            <person name="Shea T."/>
            <person name="Sisk P."/>
            <person name="Sykes S."/>
            <person name="Wortman J."/>
            <person name="Nusbaum C."/>
            <person name="Birren B."/>
        </authorList>
    </citation>
    <scope>NUCLEOTIDE SEQUENCE [LARGE SCALE GENOMIC DNA]</scope>
    <source>
        <strain evidence="8 9">FB123-CNA-2</strain>
    </source>
</reference>
<dbReference type="GO" id="GO:0008483">
    <property type="term" value="F:transaminase activity"/>
    <property type="evidence" value="ECO:0007669"/>
    <property type="project" value="UniProtKB-KW"/>
</dbReference>
<dbReference type="InterPro" id="IPR015421">
    <property type="entry name" value="PyrdxlP-dep_Trfase_major"/>
</dbReference>
<dbReference type="InterPro" id="IPR004839">
    <property type="entry name" value="Aminotransferase_I/II_large"/>
</dbReference>
<dbReference type="SUPFAM" id="SSF53383">
    <property type="entry name" value="PLP-dependent transferases"/>
    <property type="match status" value="1"/>
</dbReference>
<comment type="similarity">
    <text evidence="2 6">Belongs to the class-I pyridoxal-phosphate-dependent aminotransferase family.</text>
</comment>
<dbReference type="EMBL" id="AGWM01000012">
    <property type="protein sequence ID" value="EPD26238.1"/>
    <property type="molecule type" value="Genomic_DNA"/>
</dbReference>
<dbReference type="PANTHER" id="PTHR46383:SF1">
    <property type="entry name" value="ASPARTATE AMINOTRANSFERASE"/>
    <property type="match status" value="1"/>
</dbReference>
<comment type="cofactor">
    <cofactor evidence="1 6">
        <name>pyridoxal 5'-phosphate</name>
        <dbReference type="ChEBI" id="CHEBI:597326"/>
    </cofactor>
</comment>
<dbReference type="Pfam" id="PF00155">
    <property type="entry name" value="Aminotran_1_2"/>
    <property type="match status" value="1"/>
</dbReference>
<keyword evidence="9" id="KW-1185">Reference proteome</keyword>
<gene>
    <name evidence="8" type="ORF">HMPREF9237_01514</name>
</gene>
<dbReference type="GO" id="GO:0030170">
    <property type="term" value="F:pyridoxal phosphate binding"/>
    <property type="evidence" value="ECO:0007669"/>
    <property type="project" value="InterPro"/>
</dbReference>
<evidence type="ECO:0000256" key="6">
    <source>
        <dbReference type="RuleBase" id="RU000481"/>
    </source>
</evidence>
<dbReference type="STRING" id="59505.FB03_04035"/>
<dbReference type="Gene3D" id="3.90.1150.10">
    <property type="entry name" value="Aspartate Aminotransferase, domain 1"/>
    <property type="match status" value="1"/>
</dbReference>
<evidence type="ECO:0000259" key="7">
    <source>
        <dbReference type="Pfam" id="PF00155"/>
    </source>
</evidence>
<name>S2VFP9_9ACTO</name>
<dbReference type="CDD" id="cd00609">
    <property type="entry name" value="AAT_like"/>
    <property type="match status" value="1"/>
</dbReference>
<dbReference type="GO" id="GO:0006520">
    <property type="term" value="P:amino acid metabolic process"/>
    <property type="evidence" value="ECO:0007669"/>
    <property type="project" value="InterPro"/>
</dbReference>
<keyword evidence="5" id="KW-0663">Pyridoxal phosphate</keyword>
<dbReference type="PATRIC" id="fig|883067.3.peg.1485"/>
<keyword evidence="4 6" id="KW-0808">Transferase</keyword>
<evidence type="ECO:0000256" key="3">
    <source>
        <dbReference type="ARBA" id="ARBA00022576"/>
    </source>
</evidence>
<evidence type="ECO:0000256" key="5">
    <source>
        <dbReference type="ARBA" id="ARBA00022898"/>
    </source>
</evidence>
<dbReference type="InterPro" id="IPR015422">
    <property type="entry name" value="PyrdxlP-dep_Trfase_small"/>
</dbReference>
<dbReference type="AlphaFoldDB" id="S2VFP9"/>
<organism evidence="8 9">
    <name type="scientific">Actinotignum schaalii FB123-CNA-2</name>
    <dbReference type="NCBI Taxonomy" id="883067"/>
    <lineage>
        <taxon>Bacteria</taxon>
        <taxon>Bacillati</taxon>
        <taxon>Actinomycetota</taxon>
        <taxon>Actinomycetes</taxon>
        <taxon>Actinomycetales</taxon>
        <taxon>Actinomycetaceae</taxon>
        <taxon>Actinotignum</taxon>
    </lineage>
</organism>
<dbReference type="PANTHER" id="PTHR46383">
    <property type="entry name" value="ASPARTATE AMINOTRANSFERASE"/>
    <property type="match status" value="1"/>
</dbReference>
<evidence type="ECO:0000313" key="9">
    <source>
        <dbReference type="Proteomes" id="UP000014393"/>
    </source>
</evidence>
<accession>S2VFP9</accession>
<proteinExistence type="inferred from homology"/>
<dbReference type="HOGENOM" id="CLU_017584_4_3_11"/>
<evidence type="ECO:0000256" key="1">
    <source>
        <dbReference type="ARBA" id="ARBA00001933"/>
    </source>
</evidence>
<dbReference type="FunFam" id="3.40.640.10:FF:000033">
    <property type="entry name" value="Aspartate aminotransferase"/>
    <property type="match status" value="1"/>
</dbReference>
<dbReference type="InterPro" id="IPR015424">
    <property type="entry name" value="PyrdxlP-dep_Trfase"/>
</dbReference>
<dbReference type="PROSITE" id="PS00105">
    <property type="entry name" value="AA_TRANSFER_CLASS_1"/>
    <property type="match status" value="1"/>
</dbReference>
<keyword evidence="3 6" id="KW-0032">Aminotransferase</keyword>
<evidence type="ECO:0000256" key="4">
    <source>
        <dbReference type="ARBA" id="ARBA00022679"/>
    </source>
</evidence>
<dbReference type="InterPro" id="IPR050596">
    <property type="entry name" value="AspAT/PAT-like"/>
</dbReference>
<evidence type="ECO:0000313" key="8">
    <source>
        <dbReference type="EMBL" id="EPD26238.1"/>
    </source>
</evidence>
<protein>
    <recommendedName>
        <fullName evidence="6">Aminotransferase</fullName>
        <ecNumber evidence="6">2.6.1.-</ecNumber>
    </recommendedName>
</protein>